<dbReference type="Proteomes" id="UP000553632">
    <property type="component" value="Unassembled WGS sequence"/>
</dbReference>
<feature type="signal peptide" evidence="1">
    <location>
        <begin position="1"/>
        <end position="23"/>
    </location>
</feature>
<evidence type="ECO:0000313" key="2">
    <source>
        <dbReference type="EMBL" id="KAF4747206.1"/>
    </source>
</evidence>
<evidence type="ECO:0000256" key="1">
    <source>
        <dbReference type="SAM" id="SignalP"/>
    </source>
</evidence>
<protein>
    <submittedName>
        <fullName evidence="2">Uncharacterized protein</fullName>
    </submittedName>
</protein>
<organism evidence="2 3">
    <name type="scientific">Perkinsus olseni</name>
    <name type="common">Perkinsus atlanticus</name>
    <dbReference type="NCBI Taxonomy" id="32597"/>
    <lineage>
        <taxon>Eukaryota</taxon>
        <taxon>Sar</taxon>
        <taxon>Alveolata</taxon>
        <taxon>Perkinsozoa</taxon>
        <taxon>Perkinsea</taxon>
        <taxon>Perkinsida</taxon>
        <taxon>Perkinsidae</taxon>
        <taxon>Perkinsus</taxon>
    </lineage>
</organism>
<evidence type="ECO:0000313" key="3">
    <source>
        <dbReference type="Proteomes" id="UP000553632"/>
    </source>
</evidence>
<feature type="chain" id="PRO_5029896100" evidence="1">
    <location>
        <begin position="24"/>
        <end position="310"/>
    </location>
</feature>
<gene>
    <name evidence="2" type="ORF">FOZ63_031971</name>
</gene>
<keyword evidence="3" id="KW-1185">Reference proteome</keyword>
<comment type="caution">
    <text evidence="2">The sequence shown here is derived from an EMBL/GenBank/DDBJ whole genome shotgun (WGS) entry which is preliminary data.</text>
</comment>
<dbReference type="AlphaFoldDB" id="A0A7J6TS48"/>
<proteinExistence type="predicted"/>
<reference evidence="2 3" key="1">
    <citation type="submission" date="2020-04" db="EMBL/GenBank/DDBJ databases">
        <title>Perkinsus olseni comparative genomics.</title>
        <authorList>
            <person name="Bogema D.R."/>
        </authorList>
    </citation>
    <scope>NUCLEOTIDE SEQUENCE [LARGE SCALE GENOMIC DNA]</scope>
    <source>
        <strain evidence="2 3">ATCC PRA-207</strain>
    </source>
</reference>
<accession>A0A7J6TS48</accession>
<dbReference type="EMBL" id="JABANO010009236">
    <property type="protein sequence ID" value="KAF4747206.1"/>
    <property type="molecule type" value="Genomic_DNA"/>
</dbReference>
<keyword evidence="1" id="KW-0732">Signal</keyword>
<name>A0A7J6TS48_PEROL</name>
<sequence length="310" mass="34331">MGHRSLITRYQLIAWALIVPTLAGPVADLPHRDTSVNEPLPDGLPGLREALGKSSSCAVVGSPEVAVGGVSFLKRVCSRIVVVTPNITEMSFEHACFAKTDNDESRLPHEPLGPPKTLMPPDVRYFPVDSHADIWSTFALGSNIRAIVLDHSQRVGHLREDLRNALRIGALRLIIFIRNSDEVSESLKGFQDDNYTHCQQQKIASTGKTVQALQVKLASYAGCCDDAMSGHCRLWGRYVTSSALRQLENGYCFGSNRSDKALSCSYTIRFTVNGFLINVIETDPLSTEERELVGTRRRSVARMVQREFNM</sequence>